<feature type="domain" description="Chromo" evidence="17">
    <location>
        <begin position="15"/>
        <end position="307"/>
    </location>
</feature>
<proteinExistence type="inferred from homology"/>
<evidence type="ECO:0000256" key="7">
    <source>
        <dbReference type="ARBA" id="ARBA00023163"/>
    </source>
</evidence>
<evidence type="ECO:0000256" key="5">
    <source>
        <dbReference type="ARBA" id="ARBA00022853"/>
    </source>
</evidence>
<evidence type="ECO:0000313" key="18">
    <source>
        <dbReference type="EMBL" id="MEQ2272478.1"/>
    </source>
</evidence>
<comment type="caution">
    <text evidence="18">The sequence shown here is derived from an EMBL/GenBank/DDBJ whole genome shotgun (WGS) entry which is preliminary data.</text>
</comment>
<dbReference type="SMART" id="SM00717">
    <property type="entry name" value="SANT"/>
    <property type="match status" value="1"/>
</dbReference>
<evidence type="ECO:0000256" key="3">
    <source>
        <dbReference type="ARBA" id="ARBA00004532"/>
    </source>
</evidence>
<comment type="similarity">
    <text evidence="11">Belongs to the SMARCC family.</text>
</comment>
<dbReference type="InterPro" id="IPR036420">
    <property type="entry name" value="BRCT_dom_sf"/>
</dbReference>
<reference evidence="18 19" key="1">
    <citation type="submission" date="2021-06" db="EMBL/GenBank/DDBJ databases">
        <authorList>
            <person name="Palmer J.M."/>
        </authorList>
    </citation>
    <scope>NUCLEOTIDE SEQUENCE [LARGE SCALE GENOMIC DNA]</scope>
    <source>
        <strain evidence="18 19">XR_2019</strain>
        <tissue evidence="18">Muscle</tissue>
    </source>
</reference>
<protein>
    <submittedName>
        <fullName evidence="18">Uncharacterized protein</fullName>
    </submittedName>
</protein>
<dbReference type="Pfam" id="PF04433">
    <property type="entry name" value="SWIRM"/>
    <property type="match status" value="1"/>
</dbReference>
<dbReference type="PROSITE" id="PS52032">
    <property type="entry name" value="MARR_BRCT_CHROMO"/>
    <property type="match status" value="1"/>
</dbReference>
<sequence>MSGGTNLGFPGTSQALAHRRKDSSPSARFWECPDTLAQLEVVRQWIGKHYKKVAWWTASRPLLYVLVDAPSCQVLAAVTLQLLQFQEDAFGRQVPNPALTKLPVSLSVLHIASWTCNQVADSATSSALLINSRLSKAGGRRFDLQNSSRIERNIEMFGAIEKALIQNNCMSLPLVFIDPAVDLELSSRLTGIIIKHKGAVTEDRIMASHLVYGPLASTEEDEWMRPVMRKDKHILVHWGMHPDSYDSWLSSSDVEGDIEELPHLERPWRVNAGWVLDTDVFNEWMNEEDYCVNERNVPLILRQRIHLQEDQDSRSIPSKKRRRSPSPSTDGRKKGKKGRRRGQQEEEPEEDLTKDMEDPTPVPNMEEVILPKNVNLKKDSENTPVKGGVMADLGKFAAVNIPEGVNEDDEGRSEIPRLSEVEDTITEQTHHIIIPSYTSWFNYNSIHSIEKRALPEFFNGKNKSKTPEIYLAYRNFMIDTYRLNPQEYLSSTSCRRNLTGDVCALIRVHAFLEQWGLINYQVDAESRPLPMGPPPTPHFNVLADTPSGLAPLQHKPLQVGAAVLTQGSHRQIVFSELIVMDFVRTFTKGANAGREWTEQETLLLLEALEVYRDDWNKVSEHVGSRTQDECILHFLRLPIEDPYLEDSSASLGPLAYQPVPFSQSENPVMSTVAFLASVCSNGLILFSEEFSRAQENALYKTSDPSTHPEQMDTMEAEKLDSNPYQVPVRLDGVKMEPGVSKLEGDQVKREHGESILAEEGDGRGEDGENRREGDGDDGRRVMELDLVEGSVSTAAAVALSSAASRAKRKIKSLVALLVETQMKKLEIKLRHFEELETIMDREKEALEQQRQQLLTERQTFHTEQLKQAEMKVRQQRELQSQPGYTAQHSGQSVANRMVPGGGTAQTMAPRHPGAPNGIYSCLSRLRPIITARWNSICSAHSSVIQSELNRPADKTHVKNNNNFALKKDELIKWLKTGCQLPSFKDNHHWWVTSEMEIVELISLGAELVMTSIAVGEAISKLAPCRECNIQITNFSDHYVLTNPGMFLCRGACISPLPPKILPSGSGGALFAKTTLTGRGFSGIITYDLLNSTTGKTTEQMAVFFKVPYDLNLKANEYAVGVFDICKGCHVNLHEEMANKMDNTFIRGQAMGPSLTHVSQDVTISATMSDSYSSVIKVNLSN</sequence>
<keyword evidence="4" id="KW-1052">Target cell membrane</keyword>
<dbReference type="Pfam" id="PF00249">
    <property type="entry name" value="Myb_DNA-binding"/>
    <property type="match status" value="1"/>
</dbReference>
<dbReference type="EMBL" id="JAHRIM010070096">
    <property type="protein sequence ID" value="MEQ2272478.1"/>
    <property type="molecule type" value="Genomic_DNA"/>
</dbReference>
<dbReference type="PANTHER" id="PTHR15381:SF1">
    <property type="entry name" value="CHONDROITIN SULFATE PROTEOGLYCAN 5"/>
    <property type="match status" value="1"/>
</dbReference>
<accession>A0ABV0WS41</accession>
<dbReference type="SUPFAM" id="SSF63724">
    <property type="entry name" value="Cytolysin/lectin"/>
    <property type="match status" value="1"/>
</dbReference>
<evidence type="ECO:0000259" key="15">
    <source>
        <dbReference type="PROSITE" id="PS50934"/>
    </source>
</evidence>
<keyword evidence="10" id="KW-0166">Nematocyst</keyword>
<keyword evidence="9" id="KW-0472">Membrane</keyword>
<dbReference type="PROSITE" id="PS50090">
    <property type="entry name" value="MYB_LIKE"/>
    <property type="match status" value="1"/>
</dbReference>
<dbReference type="Gene3D" id="1.10.10.60">
    <property type="entry name" value="Homeodomain-like"/>
    <property type="match status" value="1"/>
</dbReference>
<dbReference type="InterPro" id="IPR009057">
    <property type="entry name" value="Homeodomain-like_sf"/>
</dbReference>
<feature type="region of interest" description="Disordered" evidence="13">
    <location>
        <begin position="308"/>
        <end position="372"/>
    </location>
</feature>
<feature type="domain" description="Myb-like" evidence="14">
    <location>
        <begin position="596"/>
        <end position="638"/>
    </location>
</feature>
<dbReference type="PROSITE" id="PS50934">
    <property type="entry name" value="SWIRM"/>
    <property type="match status" value="1"/>
</dbReference>
<evidence type="ECO:0000256" key="13">
    <source>
        <dbReference type="SAM" id="MobiDB-lite"/>
    </source>
</evidence>
<keyword evidence="9" id="KW-1053">Target membrane</keyword>
<feature type="coiled-coil region" evidence="12">
    <location>
        <begin position="832"/>
        <end position="863"/>
    </location>
</feature>
<evidence type="ECO:0000256" key="12">
    <source>
        <dbReference type="SAM" id="Coils"/>
    </source>
</evidence>
<dbReference type="PROSITE" id="PS51293">
    <property type="entry name" value="SANT"/>
    <property type="match status" value="1"/>
</dbReference>
<keyword evidence="7" id="KW-0804">Transcription</keyword>
<evidence type="ECO:0000256" key="1">
    <source>
        <dbReference type="ARBA" id="ARBA00004123"/>
    </source>
</evidence>
<dbReference type="InterPro" id="IPR032450">
    <property type="entry name" value="SMARCC_N"/>
</dbReference>
<feature type="domain" description="SWIRM" evidence="15">
    <location>
        <begin position="432"/>
        <end position="529"/>
    </location>
</feature>
<dbReference type="InterPro" id="IPR032451">
    <property type="entry name" value="SMARCC_C"/>
</dbReference>
<dbReference type="Proteomes" id="UP001444071">
    <property type="component" value="Unassembled WGS sequence"/>
</dbReference>
<keyword evidence="12" id="KW-0175">Coiled coil</keyword>
<dbReference type="InterPro" id="IPR007526">
    <property type="entry name" value="SWIRM"/>
</dbReference>
<evidence type="ECO:0000256" key="4">
    <source>
        <dbReference type="ARBA" id="ARBA00022537"/>
    </source>
</evidence>
<feature type="region of interest" description="Disordered" evidence="13">
    <location>
        <begin position="735"/>
        <end position="779"/>
    </location>
</feature>
<feature type="compositionally biased region" description="Basic and acidic residues" evidence="13">
    <location>
        <begin position="742"/>
        <end position="753"/>
    </location>
</feature>
<evidence type="ECO:0000256" key="10">
    <source>
        <dbReference type="ARBA" id="ARBA00023331"/>
    </source>
</evidence>
<dbReference type="InterPro" id="IPR017884">
    <property type="entry name" value="SANT_dom"/>
</dbReference>
<organism evidence="18 19">
    <name type="scientific">Xenotaenia resolanae</name>
    <dbReference type="NCBI Taxonomy" id="208358"/>
    <lineage>
        <taxon>Eukaryota</taxon>
        <taxon>Metazoa</taxon>
        <taxon>Chordata</taxon>
        <taxon>Craniata</taxon>
        <taxon>Vertebrata</taxon>
        <taxon>Euteleostomi</taxon>
        <taxon>Actinopterygii</taxon>
        <taxon>Neopterygii</taxon>
        <taxon>Teleostei</taxon>
        <taxon>Neoteleostei</taxon>
        <taxon>Acanthomorphata</taxon>
        <taxon>Ovalentaria</taxon>
        <taxon>Atherinomorphae</taxon>
        <taxon>Cyprinodontiformes</taxon>
        <taxon>Goodeidae</taxon>
        <taxon>Xenotaenia</taxon>
    </lineage>
</organism>
<evidence type="ECO:0000256" key="6">
    <source>
        <dbReference type="ARBA" id="ARBA00023015"/>
    </source>
</evidence>
<keyword evidence="19" id="KW-1185">Reference proteome</keyword>
<dbReference type="SUPFAM" id="SSF46689">
    <property type="entry name" value="Homeodomain-like"/>
    <property type="match status" value="2"/>
</dbReference>
<keyword evidence="6" id="KW-0805">Transcription regulation</keyword>
<dbReference type="SUPFAM" id="SSF52113">
    <property type="entry name" value="BRCT domain"/>
    <property type="match status" value="1"/>
</dbReference>
<evidence type="ECO:0000256" key="8">
    <source>
        <dbReference type="ARBA" id="ARBA00023242"/>
    </source>
</evidence>
<dbReference type="InterPro" id="IPR001005">
    <property type="entry name" value="SANT/Myb"/>
</dbReference>
<comment type="subcellular location">
    <subcellularLocation>
        <location evidence="3">Nematocyst</location>
    </subcellularLocation>
    <subcellularLocation>
        <location evidence="1">Nucleus</location>
    </subcellularLocation>
    <subcellularLocation>
        <location evidence="2">Target cell membrane</location>
    </subcellularLocation>
</comment>
<dbReference type="Gene3D" id="1.10.10.10">
    <property type="entry name" value="Winged helix-like DNA-binding domain superfamily/Winged helix DNA-binding domain"/>
    <property type="match status" value="1"/>
</dbReference>
<keyword evidence="5" id="KW-0156">Chromatin regulator</keyword>
<keyword evidence="8" id="KW-0539">Nucleus</keyword>
<evidence type="ECO:0000256" key="2">
    <source>
        <dbReference type="ARBA" id="ARBA00004175"/>
    </source>
</evidence>
<evidence type="ECO:0000256" key="11">
    <source>
        <dbReference type="ARBA" id="ARBA00049655"/>
    </source>
</evidence>
<dbReference type="InterPro" id="IPR036388">
    <property type="entry name" value="WH-like_DNA-bd_sf"/>
</dbReference>
<dbReference type="InterPro" id="IPR049898">
    <property type="entry name" value="MARR_BRCT_CHROMO"/>
</dbReference>
<evidence type="ECO:0000259" key="16">
    <source>
        <dbReference type="PROSITE" id="PS51293"/>
    </source>
</evidence>
<evidence type="ECO:0000259" key="14">
    <source>
        <dbReference type="PROSITE" id="PS50090"/>
    </source>
</evidence>
<feature type="compositionally biased region" description="Basic and acidic residues" evidence="13">
    <location>
        <begin position="760"/>
        <end position="779"/>
    </location>
</feature>
<evidence type="ECO:0000313" key="19">
    <source>
        <dbReference type="Proteomes" id="UP001444071"/>
    </source>
</evidence>
<feature type="domain" description="SANT" evidence="16">
    <location>
        <begin position="591"/>
        <end position="642"/>
    </location>
</feature>
<dbReference type="InterPro" id="IPR015926">
    <property type="entry name" value="Cytolysin/lectin"/>
</dbReference>
<name>A0ABV0WS41_9TELE</name>
<dbReference type="Pfam" id="PF16495">
    <property type="entry name" value="SWIRM-assoc_1"/>
    <property type="match status" value="1"/>
</dbReference>
<dbReference type="Gene3D" id="2.60.270.20">
    <property type="entry name" value="Cytolysin/lectin"/>
    <property type="match status" value="1"/>
</dbReference>
<evidence type="ECO:0000256" key="9">
    <source>
        <dbReference type="ARBA" id="ARBA00023298"/>
    </source>
</evidence>
<dbReference type="PANTHER" id="PTHR15381">
    <property type="entry name" value="CHONDROITIN SULFATE PROTEOGLYCAN 5 -RELATED"/>
    <property type="match status" value="1"/>
</dbReference>
<gene>
    <name evidence="18" type="ORF">XENORESO_011721</name>
</gene>
<evidence type="ECO:0000259" key="17">
    <source>
        <dbReference type="PROSITE" id="PS52032"/>
    </source>
</evidence>
<dbReference type="Pfam" id="PF16496">
    <property type="entry name" value="SWIRM-assoc_2"/>
    <property type="match status" value="1"/>
</dbReference>